<keyword evidence="3" id="KW-1185">Reference proteome</keyword>
<evidence type="ECO:0000313" key="2">
    <source>
        <dbReference type="EMBL" id="EFM49293.1"/>
    </source>
</evidence>
<sequence length="69" mass="7351">MVSTGTQAKANTQLNPRKPAIPDYPGISHLKPGPNSSTTDTPIARSSICSKLGFQFQANILPRPTSDTK</sequence>
<reference evidence="2" key="1">
    <citation type="submission" date="2010-08" db="EMBL/GenBank/DDBJ databases">
        <authorList>
            <person name="Harkins D.M."/>
            <person name="Madupu R."/>
            <person name="Durkin A.S."/>
            <person name="Torralba M."/>
            <person name="Methe B."/>
            <person name="Sutton G.G."/>
            <person name="Nelson K.E."/>
        </authorList>
    </citation>
    <scope>NUCLEOTIDE SEQUENCE [LARGE SCALE GENOMIC DNA]</scope>
    <source>
        <strain evidence="2">ATCC 14266</strain>
    </source>
</reference>
<name>E0DEF4_9CORY</name>
<feature type="compositionally biased region" description="Polar residues" evidence="1">
    <location>
        <begin position="1"/>
        <end position="15"/>
    </location>
</feature>
<gene>
    <name evidence="2" type="ORF">HMPREF0299_7349</name>
</gene>
<feature type="region of interest" description="Disordered" evidence="1">
    <location>
        <begin position="1"/>
        <end position="43"/>
    </location>
</feature>
<proteinExistence type="predicted"/>
<dbReference type="AlphaFoldDB" id="E0DEF4"/>
<comment type="caution">
    <text evidence="2">The sequence shown here is derived from an EMBL/GenBank/DDBJ whole genome shotgun (WGS) entry which is preliminary data.</text>
</comment>
<evidence type="ECO:0000313" key="3">
    <source>
        <dbReference type="Proteomes" id="UP000004218"/>
    </source>
</evidence>
<protein>
    <submittedName>
        <fullName evidence="2">Uncharacterized protein</fullName>
    </submittedName>
</protein>
<evidence type="ECO:0000256" key="1">
    <source>
        <dbReference type="SAM" id="MobiDB-lite"/>
    </source>
</evidence>
<accession>E0DEF4</accession>
<dbReference type="Proteomes" id="UP000004218">
    <property type="component" value="Unassembled WGS sequence"/>
</dbReference>
<dbReference type="EMBL" id="ACSH02000004">
    <property type="protein sequence ID" value="EFM49293.1"/>
    <property type="molecule type" value="Genomic_DNA"/>
</dbReference>
<organism evidence="2 3">
    <name type="scientific">Corynebacterium matruchotii ATCC 14266</name>
    <dbReference type="NCBI Taxonomy" id="553207"/>
    <lineage>
        <taxon>Bacteria</taxon>
        <taxon>Bacillati</taxon>
        <taxon>Actinomycetota</taxon>
        <taxon>Actinomycetes</taxon>
        <taxon>Mycobacteriales</taxon>
        <taxon>Corynebacteriaceae</taxon>
        <taxon>Corynebacterium</taxon>
    </lineage>
</organism>